<name>A0A093UXU9_TALMA</name>
<sequence length="1076" mass="123360">MDLAISSSRHWLRGLAEKLLELADMQVQPEMKGVESFRDSIHRLCQDAPAIAEVIAATIREKIPDPSPRSSSKRKPRHDPSYRPSFPRKRHCVEFMAPESPVMEHETEDALDSMVHDDTTEIKSESRHESRSDVMAPVVHQNALENENTYSGTTPIFSNGEKTTEPPPTPKEDVTKDIKDTLSEMVDNVILLKKHTDDLPRTVHQKILQSLRTDQGLIIESKASQWSDGRMWLEMLERGSAISRRCSVFNMLEYMGALKWYDSQIEVAKRTVLTKQKKPVDEKGAAMHVLGRIANEPSKRKAITNQFSRGKKVRLLVKELGLGILFSPNIWKYTKKKEPEIDQLLQNFKADPQWRAMFQILTPQVERLVHSGSTDPEAFLKLPADIFYALRPGQWLDCWIIKAAMQIADRPTGVKAEGTTPLIFYSPIHHTNSHFTLLEIDDGEKVIRHYDLLAEPTTINSMKKTRIATLVEDEFGHLGYQYIEMPTAQQSDDWSCGARVIWAFRKRCNGIDIGSWDTAVDSERIQLDVIKSLMSCIDSNAMQKYSRGRERGVRDNGSLPDVLSESNNEKQPVKRRCHDSSSDTDLNNQQKQIQPQQPPSPLSQGLENRLSNCEQTTNAPAIWKPSSDFDERIWEWIPAEVVELEDMSQPPSKRSRSASNDRGRTRSVSSDASTSSRDAKSSAYKDVNYVPILEQKGCFMRPSSAGPIVEDAMLCEQLFSQPNDIPPGTLFEDEYMQDFRNALQGRSEALVTQWLHSLLMPSAEIRYIREREGLENAIDGYNDPWFKTEPIHGPKPQPDHAWGLKWSTFSGSQRQKLGVKPDAKSMYAVRDDMYFPYFAAEIKCGNQALDFADRQNMHSMCIALRAVVTLARVAGCLEEVNQRILGFSISHDSEDVRIYAYYPEINGDKIEYYRWPLKRFNIWSKEERWTCFRFVENVNRRFLPIHINRLNDLLDQIADVQDADYENDDEQEIDSQASGSRGRSAYSRAPSSHHRGLHAELRSMIHKSQQREEKLLAQMEESRVREEKLLTQLGELRAENKAREAEHKAREAEHNAREEKLLDQLFKLIQRNEQPK</sequence>
<dbReference type="PANTHER" id="PTHR42470">
    <property type="entry name" value="VAST DOMAIN-CONTAINING PROTEIN"/>
    <property type="match status" value="1"/>
</dbReference>
<feature type="region of interest" description="Disordered" evidence="1">
    <location>
        <begin position="645"/>
        <end position="681"/>
    </location>
</feature>
<comment type="caution">
    <text evidence="3">The sequence shown here is derived from an EMBL/GenBank/DDBJ whole genome shotgun (WGS) entry which is preliminary data.</text>
</comment>
<evidence type="ECO:0000313" key="3">
    <source>
        <dbReference type="EMBL" id="KFX42524.1"/>
    </source>
</evidence>
<feature type="compositionally biased region" description="Acidic residues" evidence="1">
    <location>
        <begin position="964"/>
        <end position="973"/>
    </location>
</feature>
<feature type="compositionally biased region" description="Polar residues" evidence="1">
    <location>
        <begin position="649"/>
        <end position="658"/>
    </location>
</feature>
<dbReference type="SUPFAM" id="SSF54001">
    <property type="entry name" value="Cysteine proteinases"/>
    <property type="match status" value="1"/>
</dbReference>
<dbReference type="PANTHER" id="PTHR42470:SF2">
    <property type="match status" value="1"/>
</dbReference>
<accession>A0A093UXU9</accession>
<reference evidence="3" key="2">
    <citation type="journal article" date="2014" name="PLoS Genet.">
        <title>Signature gene expression reveals novel clues to the molecular mechanisms of dimorphic transition in Penicillium marneffei.</title>
        <authorList>
            <person name="Yang E."/>
            <person name="Wang G."/>
            <person name="Cai J."/>
            <person name="Woo P.C."/>
            <person name="Lau S.K."/>
            <person name="Yuen K.-Y."/>
            <person name="Chow W.-N."/>
            <person name="Lin X."/>
        </authorList>
    </citation>
    <scope>NUCLEOTIDE SEQUENCE</scope>
    <source>
        <strain evidence="3">PM1</strain>
    </source>
</reference>
<evidence type="ECO:0000256" key="1">
    <source>
        <dbReference type="SAM" id="MobiDB-lite"/>
    </source>
</evidence>
<feature type="region of interest" description="Disordered" evidence="1">
    <location>
        <begin position="149"/>
        <end position="175"/>
    </location>
</feature>
<gene>
    <name evidence="3" type="ORF">GQ26_0430120</name>
</gene>
<feature type="region of interest" description="Disordered" evidence="1">
    <location>
        <begin position="964"/>
        <end position="995"/>
    </location>
</feature>
<feature type="region of interest" description="Disordered" evidence="1">
    <location>
        <begin position="545"/>
        <end position="607"/>
    </location>
</feature>
<dbReference type="Pfam" id="PF25545">
    <property type="entry name" value="DUF7924"/>
    <property type="match status" value="1"/>
</dbReference>
<feature type="domain" description="DUF7924" evidence="2">
    <location>
        <begin position="736"/>
        <end position="953"/>
    </location>
</feature>
<feature type="region of interest" description="Disordered" evidence="1">
    <location>
        <begin position="59"/>
        <end position="91"/>
    </location>
</feature>
<feature type="compositionally biased region" description="Low complexity" evidence="1">
    <location>
        <begin position="666"/>
        <end position="676"/>
    </location>
</feature>
<dbReference type="AlphaFoldDB" id="A0A093UXU9"/>
<dbReference type="Gene3D" id="3.40.395.10">
    <property type="entry name" value="Adenoviral Proteinase, Chain A"/>
    <property type="match status" value="1"/>
</dbReference>
<dbReference type="HOGENOM" id="CLU_286854_0_0_1"/>
<protein>
    <submittedName>
        <fullName evidence="3">Carboxyl-terminal PDZ ligand of neuronal nitric oxide synthase protein</fullName>
    </submittedName>
</protein>
<proteinExistence type="predicted"/>
<feature type="region of interest" description="Disordered" evidence="1">
    <location>
        <begin position="1038"/>
        <end position="1058"/>
    </location>
</feature>
<evidence type="ECO:0000259" key="2">
    <source>
        <dbReference type="Pfam" id="PF25545"/>
    </source>
</evidence>
<dbReference type="EMBL" id="JPOX01000043">
    <property type="protein sequence ID" value="KFX42524.1"/>
    <property type="molecule type" value="Genomic_DNA"/>
</dbReference>
<feature type="compositionally biased region" description="Low complexity" evidence="1">
    <location>
        <begin position="975"/>
        <end position="990"/>
    </location>
</feature>
<dbReference type="InterPro" id="IPR057684">
    <property type="entry name" value="DUF7924"/>
</dbReference>
<organism evidence="3">
    <name type="scientific">Talaromyces marneffei PM1</name>
    <dbReference type="NCBI Taxonomy" id="1077442"/>
    <lineage>
        <taxon>Eukaryota</taxon>
        <taxon>Fungi</taxon>
        <taxon>Dikarya</taxon>
        <taxon>Ascomycota</taxon>
        <taxon>Pezizomycotina</taxon>
        <taxon>Eurotiomycetes</taxon>
        <taxon>Eurotiomycetidae</taxon>
        <taxon>Eurotiales</taxon>
        <taxon>Trichocomaceae</taxon>
        <taxon>Talaromyces</taxon>
        <taxon>Talaromyces sect. Talaromyces</taxon>
    </lineage>
</organism>
<reference key="1">
    <citation type="journal article" date="2014" name="PLoS Genet.">
        <title>Signature Gene Expression Reveals Novel Clues to the Molecular Mechanisms of Dimorphic Transition in Penicillium marneffei.</title>
        <authorList>
            <person name="Yang E."/>
            <person name="Wang G."/>
            <person name="Cai J."/>
            <person name="Woo P.C."/>
            <person name="Lau S.K."/>
            <person name="Yuen K.-Y."/>
            <person name="Chow W.-N."/>
            <person name="Lin X."/>
        </authorList>
    </citation>
    <scope>NUCLEOTIDE SEQUENCE [LARGE SCALE GENOMIC DNA]</scope>
    <source>
        <strain>PM1</strain>
    </source>
</reference>
<dbReference type="InterPro" id="IPR038765">
    <property type="entry name" value="Papain-like_cys_pep_sf"/>
</dbReference>